<dbReference type="CDD" id="cd04051">
    <property type="entry name" value="C2_SRC2_like"/>
    <property type="match status" value="1"/>
</dbReference>
<keyword evidence="3" id="KW-1185">Reference proteome</keyword>
<dbReference type="Proteomes" id="UP000811609">
    <property type="component" value="Chromosome 8"/>
</dbReference>
<evidence type="ECO:0000259" key="1">
    <source>
        <dbReference type="PROSITE" id="PS50004"/>
    </source>
</evidence>
<dbReference type="EMBL" id="CM031816">
    <property type="protein sequence ID" value="KAG6646001.1"/>
    <property type="molecule type" value="Genomic_DNA"/>
</dbReference>
<dbReference type="GO" id="GO:0006952">
    <property type="term" value="P:defense response"/>
    <property type="evidence" value="ECO:0007669"/>
    <property type="project" value="InterPro"/>
</dbReference>
<feature type="domain" description="C2" evidence="1">
    <location>
        <begin position="1"/>
        <end position="114"/>
    </location>
</feature>
<proteinExistence type="predicted"/>
<evidence type="ECO:0000313" key="3">
    <source>
        <dbReference type="Proteomes" id="UP000811609"/>
    </source>
</evidence>
<comment type="caution">
    <text evidence="2">The sequence shown here is derived from an EMBL/GenBank/DDBJ whole genome shotgun (WGS) entry which is preliminary data.</text>
</comment>
<reference evidence="2" key="1">
    <citation type="submission" date="2020-12" db="EMBL/GenBank/DDBJ databases">
        <title>WGS assembly of Carya illinoinensis cv. Pawnee.</title>
        <authorList>
            <person name="Platts A."/>
            <person name="Shu S."/>
            <person name="Wright S."/>
            <person name="Barry K."/>
            <person name="Edger P."/>
            <person name="Pires J.C."/>
            <person name="Schmutz J."/>
        </authorList>
    </citation>
    <scope>NUCLEOTIDE SEQUENCE</scope>
    <source>
        <tissue evidence="2">Leaf</tissue>
    </source>
</reference>
<protein>
    <recommendedName>
        <fullName evidence="1">C2 domain-containing protein</fullName>
    </recommendedName>
</protein>
<dbReference type="PANTHER" id="PTHR32246">
    <property type="entry name" value="INGRESSION PROTEIN FIC1"/>
    <property type="match status" value="1"/>
</dbReference>
<accession>A0A8T1PX57</accession>
<dbReference type="InterPro" id="IPR044750">
    <property type="entry name" value="C2_SRC2/BAP"/>
</dbReference>
<dbReference type="PROSITE" id="PS50004">
    <property type="entry name" value="C2"/>
    <property type="match status" value="1"/>
</dbReference>
<dbReference type="PANTHER" id="PTHR32246:SF159">
    <property type="entry name" value="C2 DOMAIN-CONTAINING PROTEIN"/>
    <property type="match status" value="1"/>
</dbReference>
<evidence type="ECO:0000313" key="2">
    <source>
        <dbReference type="EMBL" id="KAG6646001.1"/>
    </source>
</evidence>
<dbReference type="AlphaFoldDB" id="A0A8T1PX57"/>
<dbReference type="SMART" id="SM00239">
    <property type="entry name" value="C2"/>
    <property type="match status" value="1"/>
</dbReference>
<dbReference type="InterPro" id="IPR000008">
    <property type="entry name" value="C2_dom"/>
</dbReference>
<dbReference type="Pfam" id="PF00168">
    <property type="entry name" value="C2"/>
    <property type="match status" value="1"/>
</dbReference>
<gene>
    <name evidence="2" type="ORF">CIPAW_08G162900</name>
</gene>
<name>A0A8T1PX57_CARIL</name>
<organism evidence="2 3">
    <name type="scientific">Carya illinoinensis</name>
    <name type="common">Pecan</name>
    <dbReference type="NCBI Taxonomy" id="32201"/>
    <lineage>
        <taxon>Eukaryota</taxon>
        <taxon>Viridiplantae</taxon>
        <taxon>Streptophyta</taxon>
        <taxon>Embryophyta</taxon>
        <taxon>Tracheophyta</taxon>
        <taxon>Spermatophyta</taxon>
        <taxon>Magnoliopsida</taxon>
        <taxon>eudicotyledons</taxon>
        <taxon>Gunneridae</taxon>
        <taxon>Pentapetalae</taxon>
        <taxon>rosids</taxon>
        <taxon>fabids</taxon>
        <taxon>Fagales</taxon>
        <taxon>Juglandaceae</taxon>
        <taxon>Carya</taxon>
    </lineage>
</organism>
<sequence length="278" mass="29598">MECRPLDIVIESAKDLKDVNLFSKMDVYALVNIDGDYYIKSSTQKTPTDKDCGTSPKWNFPVKFTIDDAAANQNRLTLVIKLKSDRSLGDREIGEVRVPIKELLDGFGDAKETKHATYSVRTPSGKTKGTLDISYKFGEKFTAPEIKSKQAEPVMAYPAGYAAGSSGAAAYPPPGAYPQPTYAHPQAAPGYAGYPPGGYPQYPQYPPPGGYPPQPAYGYGGYAAPVQQPHKPKKNGGGGMALGLGAGLLGGLLVGDMISDVASYDAGYDAGFDDGFDF</sequence>